<evidence type="ECO:0000313" key="1">
    <source>
        <dbReference type="EMBL" id="KAK3759464.1"/>
    </source>
</evidence>
<gene>
    <name evidence="1" type="ORF">RRG08_062611</name>
</gene>
<reference evidence="1" key="1">
    <citation type="journal article" date="2023" name="G3 (Bethesda)">
        <title>A reference genome for the long-term kleptoplast-retaining sea slug Elysia crispata morphotype clarki.</title>
        <authorList>
            <person name="Eastman K.E."/>
            <person name="Pendleton A.L."/>
            <person name="Shaikh M.A."/>
            <person name="Suttiyut T."/>
            <person name="Ogas R."/>
            <person name="Tomko P."/>
            <person name="Gavelis G."/>
            <person name="Widhalm J.R."/>
            <person name="Wisecaver J.H."/>
        </authorList>
    </citation>
    <scope>NUCLEOTIDE SEQUENCE</scope>
    <source>
        <strain evidence="1">ECLA1</strain>
    </source>
</reference>
<protein>
    <submittedName>
        <fullName evidence="1">Uncharacterized protein</fullName>
    </submittedName>
</protein>
<dbReference type="AlphaFoldDB" id="A0AAE1D6Q9"/>
<proteinExistence type="predicted"/>
<keyword evidence="2" id="KW-1185">Reference proteome</keyword>
<comment type="caution">
    <text evidence="1">The sequence shown here is derived from an EMBL/GenBank/DDBJ whole genome shotgun (WGS) entry which is preliminary data.</text>
</comment>
<name>A0AAE1D6Q9_9GAST</name>
<evidence type="ECO:0000313" key="2">
    <source>
        <dbReference type="Proteomes" id="UP001283361"/>
    </source>
</evidence>
<accession>A0AAE1D6Q9</accession>
<sequence length="184" mass="20661">MGGTQSCWVQLTWTEQIMNCNNSCIGVSDLRRQLLGNHKRYTPTQSRLEQVSPPGTRGRDRPGWALIVVSIVGYLQSYVSVLCHLSSSLRPRIKPFLLPGQRGVYGQDLFQLLDDFLHCSVCSCHPILWDSPQGSITAVQVDLGRSETRFVSEKIPDLENRGYVGTTQARSDWTPEGNQAILWL</sequence>
<dbReference type="Proteomes" id="UP001283361">
    <property type="component" value="Unassembled WGS sequence"/>
</dbReference>
<organism evidence="1 2">
    <name type="scientific">Elysia crispata</name>
    <name type="common">lettuce slug</name>
    <dbReference type="NCBI Taxonomy" id="231223"/>
    <lineage>
        <taxon>Eukaryota</taxon>
        <taxon>Metazoa</taxon>
        <taxon>Spiralia</taxon>
        <taxon>Lophotrochozoa</taxon>
        <taxon>Mollusca</taxon>
        <taxon>Gastropoda</taxon>
        <taxon>Heterobranchia</taxon>
        <taxon>Euthyneura</taxon>
        <taxon>Panpulmonata</taxon>
        <taxon>Sacoglossa</taxon>
        <taxon>Placobranchoidea</taxon>
        <taxon>Plakobranchidae</taxon>
        <taxon>Elysia</taxon>
    </lineage>
</organism>
<dbReference type="EMBL" id="JAWDGP010005120">
    <property type="protein sequence ID" value="KAK3759464.1"/>
    <property type="molecule type" value="Genomic_DNA"/>
</dbReference>